<evidence type="ECO:0000313" key="1">
    <source>
        <dbReference type="EMBL" id="TNN26097.1"/>
    </source>
</evidence>
<comment type="caution">
    <text evidence="1">The sequence shown here is derived from an EMBL/GenBank/DDBJ whole genome shotgun (WGS) entry which is preliminary data.</text>
</comment>
<keyword evidence="2" id="KW-1185">Reference proteome</keyword>
<protein>
    <submittedName>
        <fullName evidence="1">Uncharacterized protein</fullName>
    </submittedName>
</protein>
<name>A0A4Z2EB36_9TELE</name>
<gene>
    <name evidence="1" type="ORF">EYF80_063767</name>
</gene>
<proteinExistence type="predicted"/>
<dbReference type="EMBL" id="SRLO01010987">
    <property type="protein sequence ID" value="TNN26097.1"/>
    <property type="molecule type" value="Genomic_DNA"/>
</dbReference>
<reference evidence="1 2" key="1">
    <citation type="submission" date="2019-03" db="EMBL/GenBank/DDBJ databases">
        <title>First draft genome of Liparis tanakae, snailfish: a comprehensive survey of snailfish specific genes.</title>
        <authorList>
            <person name="Kim W."/>
            <person name="Song I."/>
            <person name="Jeong J.-H."/>
            <person name="Kim D."/>
            <person name="Kim S."/>
            <person name="Ryu S."/>
            <person name="Song J.Y."/>
            <person name="Lee S.K."/>
        </authorList>
    </citation>
    <scope>NUCLEOTIDE SEQUENCE [LARGE SCALE GENOMIC DNA]</scope>
    <source>
        <tissue evidence="1">Muscle</tissue>
    </source>
</reference>
<sequence>MTNQPSTARSQWITDALHLCTSSTDRLWTLTLDSMARRRASAHLHQQHTDTMGLFLMLGCRGLQA</sequence>
<dbReference type="AlphaFoldDB" id="A0A4Z2EB36"/>
<organism evidence="1 2">
    <name type="scientific">Liparis tanakae</name>
    <name type="common">Tanaka's snailfish</name>
    <dbReference type="NCBI Taxonomy" id="230148"/>
    <lineage>
        <taxon>Eukaryota</taxon>
        <taxon>Metazoa</taxon>
        <taxon>Chordata</taxon>
        <taxon>Craniata</taxon>
        <taxon>Vertebrata</taxon>
        <taxon>Euteleostomi</taxon>
        <taxon>Actinopterygii</taxon>
        <taxon>Neopterygii</taxon>
        <taxon>Teleostei</taxon>
        <taxon>Neoteleostei</taxon>
        <taxon>Acanthomorphata</taxon>
        <taxon>Eupercaria</taxon>
        <taxon>Perciformes</taxon>
        <taxon>Cottioidei</taxon>
        <taxon>Cottales</taxon>
        <taxon>Liparidae</taxon>
        <taxon>Liparis</taxon>
    </lineage>
</organism>
<evidence type="ECO:0000313" key="2">
    <source>
        <dbReference type="Proteomes" id="UP000314294"/>
    </source>
</evidence>
<dbReference type="Proteomes" id="UP000314294">
    <property type="component" value="Unassembled WGS sequence"/>
</dbReference>
<accession>A0A4Z2EB36</accession>